<name>A0A3Q2CQ66_CYPVA</name>
<reference evidence="2" key="1">
    <citation type="submission" date="2025-08" db="UniProtKB">
        <authorList>
            <consortium name="Ensembl"/>
        </authorList>
    </citation>
    <scope>IDENTIFICATION</scope>
</reference>
<feature type="region of interest" description="Disordered" evidence="1">
    <location>
        <begin position="96"/>
        <end position="154"/>
    </location>
</feature>
<dbReference type="GO" id="GO:0003727">
    <property type="term" value="F:single-stranded RNA binding"/>
    <property type="evidence" value="ECO:0007669"/>
    <property type="project" value="TreeGrafter"/>
</dbReference>
<proteinExistence type="predicted"/>
<accession>A0A3Q2CQ66</accession>
<dbReference type="PANTHER" id="PTHR45762">
    <property type="entry name" value="ZINC FINGER RNA-BINDING PROTEIN"/>
    <property type="match status" value="1"/>
</dbReference>
<feature type="compositionally biased region" description="Polar residues" evidence="1">
    <location>
        <begin position="473"/>
        <end position="485"/>
    </location>
</feature>
<dbReference type="GO" id="GO:0071011">
    <property type="term" value="C:precatalytic spliceosome"/>
    <property type="evidence" value="ECO:0007669"/>
    <property type="project" value="TreeGrafter"/>
</dbReference>
<dbReference type="Proteomes" id="UP000265020">
    <property type="component" value="Unassembled WGS sequence"/>
</dbReference>
<dbReference type="PANTHER" id="PTHR45762:SF14">
    <property type="entry name" value="SI:CH211-197H24.6"/>
    <property type="match status" value="1"/>
</dbReference>
<dbReference type="AlphaFoldDB" id="A0A3Q2CQ66"/>
<dbReference type="RefSeq" id="XP_015226054.1">
    <property type="nucleotide sequence ID" value="XM_015370568.1"/>
</dbReference>
<dbReference type="GeneID" id="107082102"/>
<keyword evidence="3" id="KW-1185">Reference proteome</keyword>
<evidence type="ECO:0000256" key="1">
    <source>
        <dbReference type="SAM" id="MobiDB-lite"/>
    </source>
</evidence>
<dbReference type="KEGG" id="cvg:107082102"/>
<feature type="region of interest" description="Disordered" evidence="1">
    <location>
        <begin position="450"/>
        <end position="498"/>
    </location>
</feature>
<dbReference type="GO" id="GO:0003725">
    <property type="term" value="F:double-stranded RNA binding"/>
    <property type="evidence" value="ECO:0007669"/>
    <property type="project" value="TreeGrafter"/>
</dbReference>
<feature type="region of interest" description="Disordered" evidence="1">
    <location>
        <begin position="1"/>
        <end position="83"/>
    </location>
</feature>
<dbReference type="GeneTree" id="ENSGT00740000115874"/>
<organism evidence="2 3">
    <name type="scientific">Cyprinodon variegatus</name>
    <name type="common">Sheepshead minnow</name>
    <dbReference type="NCBI Taxonomy" id="28743"/>
    <lineage>
        <taxon>Eukaryota</taxon>
        <taxon>Metazoa</taxon>
        <taxon>Chordata</taxon>
        <taxon>Craniata</taxon>
        <taxon>Vertebrata</taxon>
        <taxon>Euteleostomi</taxon>
        <taxon>Actinopterygii</taxon>
        <taxon>Neopterygii</taxon>
        <taxon>Teleostei</taxon>
        <taxon>Neoteleostei</taxon>
        <taxon>Acanthomorphata</taxon>
        <taxon>Ovalentaria</taxon>
        <taxon>Atherinomorphae</taxon>
        <taxon>Cyprinodontiformes</taxon>
        <taxon>Cyprinodontidae</taxon>
        <taxon>Cyprinodon</taxon>
    </lineage>
</organism>
<reference evidence="2" key="2">
    <citation type="submission" date="2025-09" db="UniProtKB">
        <authorList>
            <consortium name="Ensembl"/>
        </authorList>
    </citation>
    <scope>IDENTIFICATION</scope>
</reference>
<feature type="compositionally biased region" description="Basic residues" evidence="1">
    <location>
        <begin position="130"/>
        <end position="142"/>
    </location>
</feature>
<feature type="compositionally biased region" description="Polar residues" evidence="1">
    <location>
        <begin position="451"/>
        <end position="465"/>
    </location>
</feature>
<protein>
    <submittedName>
        <fullName evidence="2">Si:ch211-197h24.6</fullName>
    </submittedName>
</protein>
<dbReference type="Ensembl" id="ENSCVAT00000003025.1">
    <property type="protein sequence ID" value="ENSCVAP00000007604.1"/>
    <property type="gene ID" value="ENSCVAG00000009271.1"/>
</dbReference>
<sequence length="498" mass="55697">METYQMDAQANPIEDQPAPNNGPPLINEGPFQGPPFLQEPIQGPPFLEEPIQGPPFLEEPTQGPPFLQEQIQGPPFLEEPIQGTQFLQEQIQGPPFLEEPIQDPSLIEDPNNGPPNNEQTTNEQPNNVQHHPKKKKKKKRKPPQSGDIVFSKGNSFQTMPSLSKLLKDATETIIGLQYVWEYRSPSQAVQPHYQCKLCSLHRVQHDMIDHVKGWKHSYRYMKKTHPDKVTWEEEDGVKDPVVRKAIKAAAAEVEKAEGRGQIKVILKEPYLVPAFKGLRSAAPAAMPPPNKGMGPMGPSFGPRFHNSRFQGEFPPHRGAPSNYQGGEYEEPGYGGFMPRPAFPDGGMNMGPYPDSRGPGPDGYGRGGPMGENTNAAYPNEFQDGFTKRPTSKPVNQPRLFGEAPESKNIPALLKHLDSFRIETENDAQLVLKVTQKLTDALMDYRLRSIPEPSTFSSFPMRSSDFSKPPPRLQGNNERYPSNHSGPSRYPDGPKRYFK</sequence>
<evidence type="ECO:0000313" key="3">
    <source>
        <dbReference type="Proteomes" id="UP000265020"/>
    </source>
</evidence>
<evidence type="ECO:0000313" key="2">
    <source>
        <dbReference type="Ensembl" id="ENSCVAP00000007604.1"/>
    </source>
</evidence>
<feature type="compositionally biased region" description="Low complexity" evidence="1">
    <location>
        <begin position="114"/>
        <end position="127"/>
    </location>
</feature>
<dbReference type="OrthoDB" id="5877502at2759"/>